<proteinExistence type="predicted"/>
<comment type="caution">
    <text evidence="1">The sequence shown here is derived from an EMBL/GenBank/DDBJ whole genome shotgun (WGS) entry which is preliminary data.</text>
</comment>
<organism evidence="1">
    <name type="scientific">termite gut metagenome</name>
    <dbReference type="NCBI Taxonomy" id="433724"/>
    <lineage>
        <taxon>unclassified sequences</taxon>
        <taxon>metagenomes</taxon>
        <taxon>organismal metagenomes</taxon>
    </lineage>
</organism>
<protein>
    <submittedName>
        <fullName evidence="1">Uncharacterized protein</fullName>
    </submittedName>
</protein>
<name>A0A5J4PXU7_9ZZZZ</name>
<accession>A0A5J4PXU7</accession>
<reference evidence="1" key="1">
    <citation type="submission" date="2019-03" db="EMBL/GenBank/DDBJ databases">
        <title>Single cell metagenomics reveals metabolic interactions within the superorganism composed of flagellate Streblomastix strix and complex community of Bacteroidetes bacteria on its surface.</title>
        <authorList>
            <person name="Treitli S.C."/>
            <person name="Kolisko M."/>
            <person name="Husnik F."/>
            <person name="Keeling P."/>
            <person name="Hampl V."/>
        </authorList>
    </citation>
    <scope>NUCLEOTIDE SEQUENCE</scope>
    <source>
        <strain evidence="1">STM</strain>
    </source>
</reference>
<sequence length="112" mass="13118">MNSRNITISLLERGNMAGLNEIYISCEAGMLNIDENLINLDIVNYKIYRCMYDNCVTLRNEYVNNGFNLLDNKQVIYTDLLVKDSKAKISFKDLFDEYAKLREERGNLCFRK</sequence>
<evidence type="ECO:0000313" key="1">
    <source>
        <dbReference type="EMBL" id="KAA6314506.1"/>
    </source>
</evidence>
<gene>
    <name evidence="1" type="ORF">EZS27_034886</name>
</gene>
<dbReference type="EMBL" id="SNRY01005618">
    <property type="protein sequence ID" value="KAA6314506.1"/>
    <property type="molecule type" value="Genomic_DNA"/>
</dbReference>
<dbReference type="AlphaFoldDB" id="A0A5J4PXU7"/>